<dbReference type="SUPFAM" id="SSF53335">
    <property type="entry name" value="S-adenosyl-L-methionine-dependent methyltransferases"/>
    <property type="match status" value="1"/>
</dbReference>
<organism evidence="2">
    <name type="scientific">Telmatobacter sp. DSM 110680</name>
    <dbReference type="NCBI Taxonomy" id="3036704"/>
    <lineage>
        <taxon>Bacteria</taxon>
        <taxon>Pseudomonadati</taxon>
        <taxon>Acidobacteriota</taxon>
        <taxon>Terriglobia</taxon>
        <taxon>Terriglobales</taxon>
        <taxon>Acidobacteriaceae</taxon>
        <taxon>Telmatobacter</taxon>
    </lineage>
</organism>
<dbReference type="Pfam" id="PF08241">
    <property type="entry name" value="Methyltransf_11"/>
    <property type="match status" value="1"/>
</dbReference>
<dbReference type="GO" id="GO:0032259">
    <property type="term" value="P:methylation"/>
    <property type="evidence" value="ECO:0007669"/>
    <property type="project" value="UniProtKB-KW"/>
</dbReference>
<reference evidence="2" key="1">
    <citation type="submission" date="2023-03" db="EMBL/GenBank/DDBJ databases">
        <title>Edaphobacter sp.</title>
        <authorList>
            <person name="Huber K.J."/>
            <person name="Papendorf J."/>
            <person name="Pilke C."/>
            <person name="Bunk B."/>
            <person name="Sproeer C."/>
            <person name="Pester M."/>
        </authorList>
    </citation>
    <scope>NUCLEOTIDE SEQUENCE</scope>
    <source>
        <strain evidence="2">DSM 110680</strain>
    </source>
</reference>
<feature type="domain" description="Methyltransferase type 11" evidence="1">
    <location>
        <begin position="139"/>
        <end position="202"/>
    </location>
</feature>
<dbReference type="RefSeq" id="WP_348263455.1">
    <property type="nucleotide sequence ID" value="NZ_CP121196.1"/>
</dbReference>
<accession>A0AAU7DJG3</accession>
<evidence type="ECO:0000313" key="2">
    <source>
        <dbReference type="EMBL" id="XBH18232.1"/>
    </source>
</evidence>
<dbReference type="EMBL" id="CP121196">
    <property type="protein sequence ID" value="XBH18232.1"/>
    <property type="molecule type" value="Genomic_DNA"/>
</dbReference>
<dbReference type="EC" id="2.1.-.-" evidence="2"/>
<dbReference type="Gene3D" id="3.40.50.150">
    <property type="entry name" value="Vaccinia Virus protein VP39"/>
    <property type="match status" value="1"/>
</dbReference>
<proteinExistence type="predicted"/>
<evidence type="ECO:0000259" key="1">
    <source>
        <dbReference type="Pfam" id="PF08241"/>
    </source>
</evidence>
<dbReference type="InterPro" id="IPR029063">
    <property type="entry name" value="SAM-dependent_MTases_sf"/>
</dbReference>
<keyword evidence="2" id="KW-0489">Methyltransferase</keyword>
<dbReference type="GO" id="GO:0008757">
    <property type="term" value="F:S-adenosylmethionine-dependent methyltransferase activity"/>
    <property type="evidence" value="ECO:0007669"/>
    <property type="project" value="InterPro"/>
</dbReference>
<gene>
    <name evidence="2" type="ORF">P8935_02610</name>
</gene>
<name>A0AAU7DJG3_9BACT</name>
<keyword evidence="2" id="KW-0808">Transferase</keyword>
<dbReference type="AlphaFoldDB" id="A0AAU7DJG3"/>
<protein>
    <submittedName>
        <fullName evidence="2">Class I SAM-dependent methyltransferase</fullName>
        <ecNumber evidence="2">2.1.-.-</ecNumber>
    </submittedName>
</protein>
<dbReference type="InterPro" id="IPR013216">
    <property type="entry name" value="Methyltransf_11"/>
</dbReference>
<sequence>MKTHSASSDAHVEFGQKWREALKLLSMRRDAASRRNFIEGILTQLDGMRSTYERLTGRSFAEARTFEIGYGAQPFRLIALMSMGIRVRGIDLDMPMLRFSPGSLLKIVARNGIERGLKTGVRSLLFDRRDYADLKSALQKRGYPMRINSADLLVGDAATSDFGTESLDLVYSQDVFEHIPREGIEKIMARLATQIVPNGVALITPNIFTGITGGHLPEWYWDSEDNDSPRRSEPWEHLRKNRFQANTWLNRLSRRDYRQLFSRHFDILEENVQAPNLGRHRLTPEIKAELAQWDDEELLSNTVQFVLRPKPIAASK</sequence>